<dbReference type="Proteomes" id="UP000064137">
    <property type="component" value="Chromosome"/>
</dbReference>
<accession>A0A0U4VN67</accession>
<dbReference type="AlphaFoldDB" id="A0A0U4VN67"/>
<dbReference type="RefSeq" id="WP_059314663.1">
    <property type="nucleotide sequence ID" value="NZ_CP013987.1"/>
</dbReference>
<dbReference type="InterPro" id="IPR017462">
    <property type="entry name" value="Sulphur_relay_TusC/DsrF"/>
</dbReference>
<dbReference type="Pfam" id="PF02635">
    <property type="entry name" value="DsrE"/>
    <property type="match status" value="1"/>
</dbReference>
<dbReference type="EMBL" id="CP013987">
    <property type="protein sequence ID" value="ALZ84471.1"/>
    <property type="molecule type" value="Genomic_DNA"/>
</dbReference>
<organism evidence="2 3">
    <name type="scientific">Pseudomonas oryzihabitans</name>
    <dbReference type="NCBI Taxonomy" id="47885"/>
    <lineage>
        <taxon>Bacteria</taxon>
        <taxon>Pseudomonadati</taxon>
        <taxon>Pseudomonadota</taxon>
        <taxon>Gammaproteobacteria</taxon>
        <taxon>Pseudomonadales</taxon>
        <taxon>Pseudomonadaceae</taxon>
        <taxon>Pseudomonas</taxon>
    </lineage>
</organism>
<evidence type="ECO:0000313" key="3">
    <source>
        <dbReference type="Proteomes" id="UP000064137"/>
    </source>
</evidence>
<dbReference type="SUPFAM" id="SSF75169">
    <property type="entry name" value="DsrEFH-like"/>
    <property type="match status" value="1"/>
</dbReference>
<dbReference type="KEGG" id="por:APT59_09745"/>
<protein>
    <submittedName>
        <fullName evidence="2">Sulfur relay protein TusC</fullName>
    </submittedName>
</protein>
<dbReference type="PANTHER" id="PTHR38780">
    <property type="entry name" value="PROTEIN TUSC"/>
    <property type="match status" value="1"/>
</dbReference>
<evidence type="ECO:0000313" key="2">
    <source>
        <dbReference type="EMBL" id="ALZ84471.1"/>
    </source>
</evidence>
<reference evidence="2 3" key="1">
    <citation type="submission" date="2016-01" db="EMBL/GenBank/DDBJ databases">
        <title>Annotation of Pseudomonas oryzihabitans USDA-ARS-USMARC-56511.</title>
        <authorList>
            <person name="Harhay G.P."/>
            <person name="Harhay D.M."/>
            <person name="Smith T.P.L."/>
            <person name="Bono J.L."/>
            <person name="Heaton M.P."/>
            <person name="Clawson M.L."/>
            <person name="Chitko-Mckown C.G."/>
            <person name="Capik S.F."/>
            <person name="DeDonder K.D."/>
            <person name="Apley M.D."/>
            <person name="Lubbers B.V."/>
            <person name="White B.J."/>
            <person name="Larson R.L."/>
        </authorList>
    </citation>
    <scope>NUCLEOTIDE SEQUENCE [LARGE SCALE GENOMIC DNA]</scope>
    <source>
        <strain evidence="2 3">USDA-ARS-USMARC-56511</strain>
    </source>
</reference>
<evidence type="ECO:0000256" key="1">
    <source>
        <dbReference type="ARBA" id="ARBA00005996"/>
    </source>
</evidence>
<name>A0A0U4VN67_9PSED</name>
<proteinExistence type="inferred from homology"/>
<dbReference type="PANTHER" id="PTHR38780:SF1">
    <property type="entry name" value="PROTEIN TUSC"/>
    <property type="match status" value="1"/>
</dbReference>
<sequence length="118" mass="12293">MAKSTLVISRQPALGGLAPREALDIVLAGGAFELPLAMLFAGPGVTQLLAADSTALEQKDLSANLSALPLFGVDAIYAEATALQRLGITPEQLPAWVTPLEPEALATLIHDHDQVISI</sequence>
<gene>
    <name evidence="2" type="ORF">APT59_09745</name>
</gene>
<dbReference type="NCBIfam" id="NF001238">
    <property type="entry name" value="PRK00211.1"/>
    <property type="match status" value="1"/>
</dbReference>
<dbReference type="Gene3D" id="3.40.1260.10">
    <property type="entry name" value="DsrEFH-like"/>
    <property type="match status" value="1"/>
</dbReference>
<dbReference type="InterPro" id="IPR003787">
    <property type="entry name" value="Sulphur_relay_DsrE/F-like"/>
</dbReference>
<dbReference type="OrthoDB" id="9789418at2"/>
<comment type="similarity">
    <text evidence="1">Belongs to the DsrF/TusC family.</text>
</comment>
<dbReference type="InterPro" id="IPR027396">
    <property type="entry name" value="DsrEFH-like"/>
</dbReference>